<evidence type="ECO:0000256" key="2">
    <source>
        <dbReference type="SAM" id="MobiDB-lite"/>
    </source>
</evidence>
<dbReference type="PANTHER" id="PTHR35038:SF8">
    <property type="entry name" value="C-TYPE POLYHEME CYTOCHROME OMCC"/>
    <property type="match status" value="1"/>
</dbReference>
<dbReference type="AlphaFoldDB" id="A0A9C7LB22"/>
<keyword evidence="3" id="KW-1133">Transmembrane helix</keyword>
<dbReference type="PANTHER" id="PTHR35038">
    <property type="entry name" value="DISSIMILATORY SULFITE REDUCTASE SIRA"/>
    <property type="match status" value="1"/>
</dbReference>
<dbReference type="Pfam" id="PF09699">
    <property type="entry name" value="Paired_CXXCH_1"/>
    <property type="match status" value="1"/>
</dbReference>
<feature type="compositionally biased region" description="Pro residues" evidence="2">
    <location>
        <begin position="423"/>
        <end position="432"/>
    </location>
</feature>
<name>A0A9C7LB22_9BACI</name>
<keyword evidence="3" id="KW-0812">Transmembrane</keyword>
<proteinExistence type="predicted"/>
<evidence type="ECO:0000313" key="7">
    <source>
        <dbReference type="Proteomes" id="UP000789845"/>
    </source>
</evidence>
<protein>
    <recommendedName>
        <fullName evidence="8">Doubled CXXCH motif domain-containing protein</fullName>
    </recommendedName>
</protein>
<dbReference type="InterPro" id="IPR036280">
    <property type="entry name" value="Multihaem_cyt_sf"/>
</dbReference>
<evidence type="ECO:0000259" key="5">
    <source>
        <dbReference type="Pfam" id="PF14522"/>
    </source>
</evidence>
<gene>
    <name evidence="6" type="ORF">NEOCIP111885_02142</name>
</gene>
<keyword evidence="1" id="KW-0732">Signal</keyword>
<dbReference type="InterPro" id="IPR051829">
    <property type="entry name" value="Multiheme_Cytochr_ET"/>
</dbReference>
<organism evidence="6 7">
    <name type="scientific">Pseudoneobacillus rhizosphaerae</name>
    <dbReference type="NCBI Taxonomy" id="2880968"/>
    <lineage>
        <taxon>Bacteria</taxon>
        <taxon>Bacillati</taxon>
        <taxon>Bacillota</taxon>
        <taxon>Bacilli</taxon>
        <taxon>Bacillales</taxon>
        <taxon>Bacillaceae</taxon>
        <taxon>Pseudoneobacillus</taxon>
    </lineage>
</organism>
<dbReference type="Pfam" id="PF14522">
    <property type="entry name" value="Cytochrome_C7"/>
    <property type="match status" value="1"/>
</dbReference>
<evidence type="ECO:0000256" key="3">
    <source>
        <dbReference type="SAM" id="Phobius"/>
    </source>
</evidence>
<dbReference type="RefSeq" id="WP_230496687.1">
    <property type="nucleotide sequence ID" value="NZ_CAKJTG010000010.1"/>
</dbReference>
<dbReference type="SUPFAM" id="SSF48695">
    <property type="entry name" value="Multiheme cytochromes"/>
    <property type="match status" value="2"/>
</dbReference>
<evidence type="ECO:0000256" key="1">
    <source>
        <dbReference type="ARBA" id="ARBA00022729"/>
    </source>
</evidence>
<dbReference type="EMBL" id="CAKJTG010000010">
    <property type="protein sequence ID" value="CAG9608448.1"/>
    <property type="molecule type" value="Genomic_DNA"/>
</dbReference>
<evidence type="ECO:0000313" key="6">
    <source>
        <dbReference type="EMBL" id="CAG9608448.1"/>
    </source>
</evidence>
<sequence>MRITKLIKVILINSLFLFFSIGLTLFVFPEIGIEAASDPPKLLIHSPQNSSKLNELNVSFNGTVINIESAIDDLKIFIYFDSNPEPIIINVYSENWTFVKELYDGTHVVKFELKDGQDIIGNQEISFFVVGAHGNYSTNTQACANCHNTHTASSGKGLNGGSASKKNASNMCMACHDGTTNAPIIDEFNQHNLHQQIDVEKGRIGSCTGCHDPHIDRTLENPFRLKEINCEACPEDKDSEIIINISHYRTLYYKKGDTAIGTADDYSFCFQCHNGVNSNIEQYYNSPAIITKSGHNVDAENESPLNGQMPCSDCHDTHGSSNIKALKKKLGDETRNDDFETSSNWSIADERNFCLKCHNGNTEMYGKNVTFSDKNLEGTSVSGHELDNNQACSDCHGDGSSEFLERSKSAAHAPIKGVAGPIPYLPPTPPPN</sequence>
<reference evidence="6" key="1">
    <citation type="submission" date="2021-10" db="EMBL/GenBank/DDBJ databases">
        <authorList>
            <person name="Criscuolo A."/>
        </authorList>
    </citation>
    <scope>NUCLEOTIDE SEQUENCE</scope>
    <source>
        <strain evidence="6">CIP111885</strain>
    </source>
</reference>
<feature type="transmembrane region" description="Helical" evidence="3">
    <location>
        <begin position="7"/>
        <end position="28"/>
    </location>
</feature>
<dbReference type="Gene3D" id="1.10.1130.10">
    <property type="entry name" value="Flavocytochrome C3, Chain A"/>
    <property type="match status" value="1"/>
</dbReference>
<feature type="domain" description="Cytochrome c7-like" evidence="5">
    <location>
        <begin position="134"/>
        <end position="212"/>
    </location>
</feature>
<evidence type="ECO:0000259" key="4">
    <source>
        <dbReference type="Pfam" id="PF09699"/>
    </source>
</evidence>
<dbReference type="Proteomes" id="UP000789845">
    <property type="component" value="Unassembled WGS sequence"/>
</dbReference>
<comment type="caution">
    <text evidence="6">The sequence shown here is derived from an EMBL/GenBank/DDBJ whole genome shotgun (WGS) entry which is preliminary data.</text>
</comment>
<dbReference type="InterPro" id="IPR010177">
    <property type="entry name" value="Paired_CXXCH_1"/>
</dbReference>
<accession>A0A9C7LB22</accession>
<keyword evidence="7" id="KW-1185">Reference proteome</keyword>
<keyword evidence="3" id="KW-0472">Membrane</keyword>
<feature type="domain" description="Doubled CXXCH motif" evidence="4">
    <location>
        <begin position="304"/>
        <end position="329"/>
    </location>
</feature>
<evidence type="ECO:0008006" key="8">
    <source>
        <dbReference type="Google" id="ProtNLM"/>
    </source>
</evidence>
<dbReference type="InterPro" id="IPR029467">
    <property type="entry name" value="Cyt_c7-like"/>
</dbReference>
<feature type="region of interest" description="Disordered" evidence="2">
    <location>
        <begin position="407"/>
        <end position="432"/>
    </location>
</feature>